<dbReference type="InterPro" id="IPR011010">
    <property type="entry name" value="DNA_brk_join_enz"/>
</dbReference>
<reference evidence="2" key="1">
    <citation type="submission" date="2023-10" db="EMBL/GenBank/DDBJ databases">
        <authorList>
            <person name="Chen Y."/>
            <person name="Shah S."/>
            <person name="Dougan E. K."/>
            <person name="Thang M."/>
            <person name="Chan C."/>
        </authorList>
    </citation>
    <scope>NUCLEOTIDE SEQUENCE [LARGE SCALE GENOMIC DNA]</scope>
</reference>
<keyword evidence="3" id="KW-1185">Reference proteome</keyword>
<proteinExistence type="predicted"/>
<dbReference type="EMBL" id="CAUYUJ010015792">
    <property type="protein sequence ID" value="CAK0858151.1"/>
    <property type="molecule type" value="Genomic_DNA"/>
</dbReference>
<protein>
    <recommendedName>
        <fullName evidence="4">RNA-dependent RNA polymerase</fullName>
    </recommendedName>
</protein>
<dbReference type="SUPFAM" id="SSF56349">
    <property type="entry name" value="DNA breaking-rejoining enzymes"/>
    <property type="match status" value="1"/>
</dbReference>
<sequence>MAAATDRGEEPTTLEGAPPAAAVSYFLGIFQNSHPSLGIRNAREARTLCKALDLLAAKAYGQAADLLAQRLKAVEQATVDGHWGKAGWLELLPPEGTTLVDREEDAMEAALDIEDWRKNLWGETPLAVSGAQMGRWLRGALVSMPSALGQYVRTAALRPSRSHNGAQRSLLPLPVTPLEEMVRPRALELSVDPGLAVDWTWVVVMLINFLGSGMAAEPGKESSSSQLGRGPVPDGPLGPLHRQALERLVTQVLWFLAEDDVDDWGAKYAEARRRKYTYEGETISVRRELIANKVIPTWPAPGCAAVHPAADFLEDPLRERYLDPYSGGGLELRFITIMTPVNQFMATLEGDANKLPYLGHALLIILGSCEEALVDSEDFESCFNLFVQPLAWRGFTAYERMVSGFVKGPDCSDFRVGIRTVPMGYRGAVDLVQLLVRRLVFVRAGVAPETEVAKGSLFPTGPDYSMVVLDSFDYVRVLDKALAGSELERESPEHARFVGVCRELGLPLNVGKRLVGSYRATIQGGESDGKLGLYAHARRRSRHAIRLSMGMLMDSAWTEGVVRHWGGLACYAASYRRPLYSVLQDIFRLLECPGELKTPNLQVLTEIITFAGLLPMAAGSLRAEVYEHISITDASPTGGGAAAPYPCPARCGYAAGGLEELLAHRRKPEGPDTGPCCQALELGSFPTFVEVFSGTSAKLTNAVAKTGVEVAPPYDARRPGMPDFLEPAGAEYVRKLVEKPPILWEHWAPGVRLMLKDARSPAVRGRRHPRGLPWLRGRTLDRVRESNKIADAALARVGRRADSWGVSVLEHPCRSWLFRFPLARRLARQKGIYLTQCWVRGFGGRRNQVSVLLHNCPALHVRFHSEDGPGLEGPFATRQAQAGPRGDQLEDGYPEEFCAAYADVVQYVFLELGGYLFPRELTAQAQWLRDQLQGASRRLAEEIVNNAVADELHAFLKNMRQGQEVEHLRDLYRRIDHRGSDVQLWAGELHRASRQVVAFLNHVTEAAQSRRFLGKQFFHVVDSQVAAAVVAKGRSSSRSLNSQLRKLAGLILAGDIYPLMVWTLSGWNFADGPSQDAQQLDYEVSEFMNHLWLDDHPEGMATDILSALGRFLPRARNQLPISRFYVTNWRRSVQRVRALPITNLMVCGMAGFALLDQDFGFAAAILAGFAGLLRTSEVVNLQFQDIMYLGDHGGAILVPRGTKSGQRYNIHEKVWLQEASVIAALKLASYRGDSGRVFGGTPREFRLAFRRYGARAGLPLDQLTPYALRRGGATWHYQTFHSISRTTLYGRWKNERTAKIYADQALAQQTEFELPDRGGRLLTRASQIALDLLACSPERAYALLEQ</sequence>
<evidence type="ECO:0000256" key="1">
    <source>
        <dbReference type="ARBA" id="ARBA00023172"/>
    </source>
</evidence>
<evidence type="ECO:0000313" key="2">
    <source>
        <dbReference type="EMBL" id="CAK0858151.1"/>
    </source>
</evidence>
<evidence type="ECO:0000313" key="3">
    <source>
        <dbReference type="Proteomes" id="UP001189429"/>
    </source>
</evidence>
<name>A0ABN9UGT1_9DINO</name>
<gene>
    <name evidence="2" type="ORF">PCOR1329_LOCUS48022</name>
</gene>
<organism evidence="2 3">
    <name type="scientific">Prorocentrum cordatum</name>
    <dbReference type="NCBI Taxonomy" id="2364126"/>
    <lineage>
        <taxon>Eukaryota</taxon>
        <taxon>Sar</taxon>
        <taxon>Alveolata</taxon>
        <taxon>Dinophyceae</taxon>
        <taxon>Prorocentrales</taxon>
        <taxon>Prorocentraceae</taxon>
        <taxon>Prorocentrum</taxon>
    </lineage>
</organism>
<dbReference type="Gene3D" id="1.10.443.10">
    <property type="entry name" value="Intergrase catalytic core"/>
    <property type="match status" value="1"/>
</dbReference>
<comment type="caution">
    <text evidence="2">The sequence shown here is derived from an EMBL/GenBank/DDBJ whole genome shotgun (WGS) entry which is preliminary data.</text>
</comment>
<evidence type="ECO:0008006" key="4">
    <source>
        <dbReference type="Google" id="ProtNLM"/>
    </source>
</evidence>
<dbReference type="Proteomes" id="UP001189429">
    <property type="component" value="Unassembled WGS sequence"/>
</dbReference>
<keyword evidence="1" id="KW-0233">DNA recombination</keyword>
<accession>A0ABN9UGT1</accession>
<dbReference type="InterPro" id="IPR013762">
    <property type="entry name" value="Integrase-like_cat_sf"/>
</dbReference>